<comment type="subcellular location">
    <subcellularLocation>
        <location evidence="1">Nucleus</location>
    </subcellularLocation>
</comment>
<dbReference type="Proteomes" id="UP001327560">
    <property type="component" value="Chromosome 5"/>
</dbReference>
<evidence type="ECO:0000256" key="5">
    <source>
        <dbReference type="ARBA" id="ARBA00023242"/>
    </source>
</evidence>
<keyword evidence="2" id="KW-0805">Transcription regulation</keyword>
<name>A0AAQ3KIT7_9LILI</name>
<feature type="region of interest" description="Disordered" evidence="6">
    <location>
        <begin position="28"/>
        <end position="71"/>
    </location>
</feature>
<evidence type="ECO:0000256" key="6">
    <source>
        <dbReference type="SAM" id="MobiDB-lite"/>
    </source>
</evidence>
<accession>A0AAQ3KIT7</accession>
<dbReference type="GO" id="GO:0003700">
    <property type="term" value="F:DNA-binding transcription factor activity"/>
    <property type="evidence" value="ECO:0007669"/>
    <property type="project" value="TreeGrafter"/>
</dbReference>
<evidence type="ECO:0000313" key="8">
    <source>
        <dbReference type="EMBL" id="WOL08405.1"/>
    </source>
</evidence>
<keyword evidence="5" id="KW-0539">Nucleus</keyword>
<evidence type="ECO:0000313" key="9">
    <source>
        <dbReference type="Proteomes" id="UP001327560"/>
    </source>
</evidence>
<evidence type="ECO:0000256" key="3">
    <source>
        <dbReference type="ARBA" id="ARBA00023125"/>
    </source>
</evidence>
<reference evidence="8 9" key="1">
    <citation type="submission" date="2023-10" db="EMBL/GenBank/DDBJ databases">
        <title>Chromosome-scale genome assembly provides insights into flower coloration mechanisms of Canna indica.</title>
        <authorList>
            <person name="Li C."/>
        </authorList>
    </citation>
    <scope>NUCLEOTIDE SEQUENCE [LARGE SCALE GENOMIC DNA]</scope>
    <source>
        <tissue evidence="8">Flower</tissue>
    </source>
</reference>
<sequence length="271" mass="27796">MGGGVNSTSLFSPSLPFRLPLPLTSHTITDDNANGDVEETGSADGVSYGRRRSRGRPPGSKNKPKQPVVVARDSPNAIRSHVFEVGDGADIVDAVAAFARRRQRGVTILNVSGAVANVRIRQPPMGDAVVGLPGRFDILSLSGAFLPPPAPAGATSLAVYLAGEHGQVVGGSVVGELVASGTVMIIAATFSNAIYERLPLPDVDEPEAAAAAQPGTVMEQSEAGNGGLPVADPSSTTSLFRAQLNLQHGKQEVFGGAWASAAAAARIPPYC</sequence>
<dbReference type="Pfam" id="PF03479">
    <property type="entry name" value="PCC"/>
    <property type="match status" value="1"/>
</dbReference>
<keyword evidence="3" id="KW-0238">DNA-binding</keyword>
<feature type="domain" description="PPC" evidence="7">
    <location>
        <begin position="75"/>
        <end position="211"/>
    </location>
</feature>
<dbReference type="PANTHER" id="PTHR31100:SF14">
    <property type="entry name" value="AT-HOOK MOTIF NUCLEAR-LOCALIZED PROTEIN 15"/>
    <property type="match status" value="1"/>
</dbReference>
<evidence type="ECO:0000256" key="1">
    <source>
        <dbReference type="ARBA" id="ARBA00004123"/>
    </source>
</evidence>
<dbReference type="SUPFAM" id="SSF117856">
    <property type="entry name" value="AF0104/ALDC/Ptd012-like"/>
    <property type="match status" value="1"/>
</dbReference>
<protein>
    <submittedName>
        <fullName evidence="8">AT-hook motif nuclear-localized protein 20-like</fullName>
    </submittedName>
</protein>
<dbReference type="InterPro" id="IPR005175">
    <property type="entry name" value="PPC_dom"/>
</dbReference>
<evidence type="ECO:0000259" key="7">
    <source>
        <dbReference type="PROSITE" id="PS51742"/>
    </source>
</evidence>
<organism evidence="8 9">
    <name type="scientific">Canna indica</name>
    <name type="common">Indian-shot</name>
    <dbReference type="NCBI Taxonomy" id="4628"/>
    <lineage>
        <taxon>Eukaryota</taxon>
        <taxon>Viridiplantae</taxon>
        <taxon>Streptophyta</taxon>
        <taxon>Embryophyta</taxon>
        <taxon>Tracheophyta</taxon>
        <taxon>Spermatophyta</taxon>
        <taxon>Magnoliopsida</taxon>
        <taxon>Liliopsida</taxon>
        <taxon>Zingiberales</taxon>
        <taxon>Cannaceae</taxon>
        <taxon>Canna</taxon>
    </lineage>
</organism>
<dbReference type="FunFam" id="3.30.1330.80:FF:000002">
    <property type="entry name" value="AT-hook motif nuclear-localized protein"/>
    <property type="match status" value="1"/>
</dbReference>
<evidence type="ECO:0000256" key="4">
    <source>
        <dbReference type="ARBA" id="ARBA00023163"/>
    </source>
</evidence>
<keyword evidence="4" id="KW-0804">Transcription</keyword>
<dbReference type="EMBL" id="CP136894">
    <property type="protein sequence ID" value="WOL08405.1"/>
    <property type="molecule type" value="Genomic_DNA"/>
</dbReference>
<gene>
    <name evidence="8" type="ORF">Cni_G17158</name>
</gene>
<dbReference type="PANTHER" id="PTHR31100">
    <property type="entry name" value="AT-HOOK MOTIF NUCLEAR-LOCALIZED PROTEIN 15"/>
    <property type="match status" value="1"/>
</dbReference>
<feature type="region of interest" description="Disordered" evidence="6">
    <location>
        <begin position="207"/>
        <end position="232"/>
    </location>
</feature>
<dbReference type="InterPro" id="IPR014476">
    <property type="entry name" value="AHL15-29"/>
</dbReference>
<dbReference type="GO" id="GO:0003680">
    <property type="term" value="F:minor groove of adenine-thymine-rich DNA binding"/>
    <property type="evidence" value="ECO:0007669"/>
    <property type="project" value="InterPro"/>
</dbReference>
<dbReference type="Gene3D" id="3.30.1330.80">
    <property type="entry name" value="Hypothetical protein, similar to alpha- acetolactate decarboxylase, domain 2"/>
    <property type="match status" value="1"/>
</dbReference>
<proteinExistence type="predicted"/>
<evidence type="ECO:0000256" key="2">
    <source>
        <dbReference type="ARBA" id="ARBA00023015"/>
    </source>
</evidence>
<dbReference type="CDD" id="cd11378">
    <property type="entry name" value="DUF296"/>
    <property type="match status" value="1"/>
</dbReference>
<dbReference type="AlphaFoldDB" id="A0AAQ3KIT7"/>
<keyword evidence="9" id="KW-1185">Reference proteome</keyword>
<dbReference type="PROSITE" id="PS51742">
    <property type="entry name" value="PPC"/>
    <property type="match status" value="1"/>
</dbReference>
<dbReference type="GO" id="GO:0005634">
    <property type="term" value="C:nucleus"/>
    <property type="evidence" value="ECO:0007669"/>
    <property type="project" value="UniProtKB-SubCell"/>
</dbReference>